<gene>
    <name evidence="3" type="ORF">HU200_004423</name>
</gene>
<accession>A0A835FV42</accession>
<proteinExistence type="predicted"/>
<dbReference type="GO" id="GO:0004553">
    <property type="term" value="F:hydrolase activity, hydrolyzing O-glycosyl compounds"/>
    <property type="evidence" value="ECO:0007669"/>
    <property type="project" value="InterPro"/>
</dbReference>
<feature type="region of interest" description="Disordered" evidence="1">
    <location>
        <begin position="49"/>
        <end position="90"/>
    </location>
</feature>
<comment type="caution">
    <text evidence="3">The sequence shown here is derived from an EMBL/GenBank/DDBJ whole genome shotgun (WGS) entry which is preliminary data.</text>
</comment>
<dbReference type="EMBL" id="JACEFO010000302">
    <property type="protein sequence ID" value="KAF8775644.1"/>
    <property type="molecule type" value="Genomic_DNA"/>
</dbReference>
<sequence length="90" mass="10128">MGGLHKITLVLIFCLVPLSGRAEYLKYKDPKQPVAARVKDLLARMTIAEKIARPDDPSREGEHHRGDSGQKLHRECAERCRKRSCSTSIS</sequence>
<evidence type="ECO:0000256" key="1">
    <source>
        <dbReference type="SAM" id="MobiDB-lite"/>
    </source>
</evidence>
<evidence type="ECO:0000313" key="3">
    <source>
        <dbReference type="EMBL" id="KAF8775644.1"/>
    </source>
</evidence>
<dbReference type="InterPro" id="IPR036962">
    <property type="entry name" value="Glyco_hydro_3_N_sf"/>
</dbReference>
<feature type="chain" id="PRO_5032953049" evidence="2">
    <location>
        <begin position="23"/>
        <end position="90"/>
    </location>
</feature>
<dbReference type="GO" id="GO:0005975">
    <property type="term" value="P:carbohydrate metabolic process"/>
    <property type="evidence" value="ECO:0007669"/>
    <property type="project" value="InterPro"/>
</dbReference>
<dbReference type="OrthoDB" id="1736696at2759"/>
<dbReference type="Proteomes" id="UP000636709">
    <property type="component" value="Unassembled WGS sequence"/>
</dbReference>
<feature type="compositionally biased region" description="Basic and acidic residues" evidence="1">
    <location>
        <begin position="50"/>
        <end position="79"/>
    </location>
</feature>
<feature type="signal peptide" evidence="2">
    <location>
        <begin position="1"/>
        <end position="22"/>
    </location>
</feature>
<keyword evidence="2" id="KW-0732">Signal</keyword>
<dbReference type="AlphaFoldDB" id="A0A835FV42"/>
<protein>
    <submittedName>
        <fullName evidence="3">Uncharacterized protein</fullName>
    </submittedName>
</protein>
<name>A0A835FV42_9POAL</name>
<reference evidence="3" key="1">
    <citation type="submission" date="2020-07" db="EMBL/GenBank/DDBJ databases">
        <title>Genome sequence and genetic diversity analysis of an under-domesticated orphan crop, white fonio (Digitaria exilis).</title>
        <authorList>
            <person name="Bennetzen J.L."/>
            <person name="Chen S."/>
            <person name="Ma X."/>
            <person name="Wang X."/>
            <person name="Yssel A.E.J."/>
            <person name="Chaluvadi S.R."/>
            <person name="Johnson M."/>
            <person name="Gangashetty P."/>
            <person name="Hamidou F."/>
            <person name="Sanogo M.D."/>
            <person name="Zwaenepoel A."/>
            <person name="Wallace J."/>
            <person name="Van De Peer Y."/>
            <person name="Van Deynze A."/>
        </authorList>
    </citation>
    <scope>NUCLEOTIDE SEQUENCE</scope>
    <source>
        <tissue evidence="3">Leaves</tissue>
    </source>
</reference>
<organism evidence="3 4">
    <name type="scientific">Digitaria exilis</name>
    <dbReference type="NCBI Taxonomy" id="1010633"/>
    <lineage>
        <taxon>Eukaryota</taxon>
        <taxon>Viridiplantae</taxon>
        <taxon>Streptophyta</taxon>
        <taxon>Embryophyta</taxon>
        <taxon>Tracheophyta</taxon>
        <taxon>Spermatophyta</taxon>
        <taxon>Magnoliopsida</taxon>
        <taxon>Liliopsida</taxon>
        <taxon>Poales</taxon>
        <taxon>Poaceae</taxon>
        <taxon>PACMAD clade</taxon>
        <taxon>Panicoideae</taxon>
        <taxon>Panicodae</taxon>
        <taxon>Paniceae</taxon>
        <taxon>Anthephorinae</taxon>
        <taxon>Digitaria</taxon>
    </lineage>
</organism>
<evidence type="ECO:0000256" key="2">
    <source>
        <dbReference type="SAM" id="SignalP"/>
    </source>
</evidence>
<evidence type="ECO:0000313" key="4">
    <source>
        <dbReference type="Proteomes" id="UP000636709"/>
    </source>
</evidence>
<dbReference type="Gene3D" id="3.20.20.300">
    <property type="entry name" value="Glycoside hydrolase, family 3, N-terminal domain"/>
    <property type="match status" value="1"/>
</dbReference>
<keyword evidence="4" id="KW-1185">Reference proteome</keyword>